<proteinExistence type="predicted"/>
<dbReference type="PANTHER" id="PTHR36484">
    <property type="entry name" value="OS01G0558700 PROTEIN"/>
    <property type="match status" value="1"/>
</dbReference>
<comment type="caution">
    <text evidence="2">The sequence shown here is derived from an EMBL/GenBank/DDBJ whole genome shotgun (WGS) entry which is preliminary data.</text>
</comment>
<sequence>MSVKKTRAPNNGNDAVESNVTDKNRKNRRFSQCFSFKEVHVEPVSSLKDLDSTKFKAEIKRWAKAVVAYACQVSESFGSTKRSDRGHGSS</sequence>
<evidence type="ECO:0000313" key="3">
    <source>
        <dbReference type="Proteomes" id="UP001396334"/>
    </source>
</evidence>
<dbReference type="PANTHER" id="PTHR36484:SF2">
    <property type="entry name" value="OS01G0558700 PROTEIN"/>
    <property type="match status" value="1"/>
</dbReference>
<evidence type="ECO:0000313" key="2">
    <source>
        <dbReference type="EMBL" id="KAK9030853.1"/>
    </source>
</evidence>
<evidence type="ECO:0000256" key="1">
    <source>
        <dbReference type="SAM" id="MobiDB-lite"/>
    </source>
</evidence>
<organism evidence="2 3">
    <name type="scientific">Hibiscus sabdariffa</name>
    <name type="common">roselle</name>
    <dbReference type="NCBI Taxonomy" id="183260"/>
    <lineage>
        <taxon>Eukaryota</taxon>
        <taxon>Viridiplantae</taxon>
        <taxon>Streptophyta</taxon>
        <taxon>Embryophyta</taxon>
        <taxon>Tracheophyta</taxon>
        <taxon>Spermatophyta</taxon>
        <taxon>Magnoliopsida</taxon>
        <taxon>eudicotyledons</taxon>
        <taxon>Gunneridae</taxon>
        <taxon>Pentapetalae</taxon>
        <taxon>rosids</taxon>
        <taxon>malvids</taxon>
        <taxon>Malvales</taxon>
        <taxon>Malvaceae</taxon>
        <taxon>Malvoideae</taxon>
        <taxon>Hibiscus</taxon>
    </lineage>
</organism>
<name>A0ABR2T051_9ROSI</name>
<accession>A0ABR2T051</accession>
<dbReference type="EMBL" id="JBBPBN010000010">
    <property type="protein sequence ID" value="KAK9030853.1"/>
    <property type="molecule type" value="Genomic_DNA"/>
</dbReference>
<reference evidence="2 3" key="1">
    <citation type="journal article" date="2024" name="G3 (Bethesda)">
        <title>Genome assembly of Hibiscus sabdariffa L. provides insights into metabolisms of medicinal natural products.</title>
        <authorList>
            <person name="Kim T."/>
        </authorList>
    </citation>
    <scope>NUCLEOTIDE SEQUENCE [LARGE SCALE GENOMIC DNA]</scope>
    <source>
        <strain evidence="2">TK-2024</strain>
        <tissue evidence="2">Old leaves</tissue>
    </source>
</reference>
<gene>
    <name evidence="2" type="ORF">V6N11_032261</name>
</gene>
<feature type="compositionally biased region" description="Polar residues" evidence="1">
    <location>
        <begin position="8"/>
        <end position="21"/>
    </location>
</feature>
<dbReference type="Proteomes" id="UP001396334">
    <property type="component" value="Unassembled WGS sequence"/>
</dbReference>
<feature type="region of interest" description="Disordered" evidence="1">
    <location>
        <begin position="1"/>
        <end position="24"/>
    </location>
</feature>
<keyword evidence="3" id="KW-1185">Reference proteome</keyword>
<protein>
    <submittedName>
        <fullName evidence="2">Uncharacterized protein</fullName>
    </submittedName>
</protein>